<dbReference type="Gramene" id="KVH91762">
    <property type="protein sequence ID" value="KVH91762"/>
    <property type="gene ID" value="Ccrd_006201"/>
</dbReference>
<accession>A0A118JUM5</accession>
<comment type="caution">
    <text evidence="2">The sequence shown here is derived from an EMBL/GenBank/DDBJ whole genome shotgun (WGS) entry which is preliminary data.</text>
</comment>
<organism evidence="2 3">
    <name type="scientific">Cynara cardunculus var. scolymus</name>
    <name type="common">Globe artichoke</name>
    <name type="synonym">Cynara scolymus</name>
    <dbReference type="NCBI Taxonomy" id="59895"/>
    <lineage>
        <taxon>Eukaryota</taxon>
        <taxon>Viridiplantae</taxon>
        <taxon>Streptophyta</taxon>
        <taxon>Embryophyta</taxon>
        <taxon>Tracheophyta</taxon>
        <taxon>Spermatophyta</taxon>
        <taxon>Magnoliopsida</taxon>
        <taxon>eudicotyledons</taxon>
        <taxon>Gunneridae</taxon>
        <taxon>Pentapetalae</taxon>
        <taxon>asterids</taxon>
        <taxon>campanulids</taxon>
        <taxon>Asterales</taxon>
        <taxon>Asteraceae</taxon>
        <taxon>Carduoideae</taxon>
        <taxon>Cardueae</taxon>
        <taxon>Carduinae</taxon>
        <taxon>Cynara</taxon>
    </lineage>
</organism>
<evidence type="ECO:0000313" key="3">
    <source>
        <dbReference type="Proteomes" id="UP000243975"/>
    </source>
</evidence>
<feature type="region of interest" description="Disordered" evidence="1">
    <location>
        <begin position="94"/>
        <end position="130"/>
    </location>
</feature>
<proteinExistence type="predicted"/>
<dbReference type="Proteomes" id="UP000243975">
    <property type="component" value="Unassembled WGS sequence"/>
</dbReference>
<name>A0A118JUM5_CYNCS</name>
<evidence type="ECO:0000313" key="2">
    <source>
        <dbReference type="EMBL" id="KVH91762.1"/>
    </source>
</evidence>
<dbReference type="AlphaFoldDB" id="A0A118JUM5"/>
<protein>
    <submittedName>
        <fullName evidence="2">Uncharacterized protein</fullName>
    </submittedName>
</protein>
<dbReference type="EMBL" id="LEKV01004905">
    <property type="protein sequence ID" value="KVH91762.1"/>
    <property type="molecule type" value="Genomic_DNA"/>
</dbReference>
<sequence length="130" mass="14368">MVLRSNFISPLISSSSLGFSLSWHTSFFQVLQLSRAILPNLGFLKAFSQGLHDDLALQTVIADCLCRCLGVVVADRVVAVCYSVKSYKEMEHVDDDSHGVCESQGTQDDEVSPSRRIEEVLRSKTDSSLE</sequence>
<feature type="compositionally biased region" description="Basic and acidic residues" evidence="1">
    <location>
        <begin position="112"/>
        <end position="130"/>
    </location>
</feature>
<gene>
    <name evidence="2" type="ORF">Ccrd_006201</name>
</gene>
<reference evidence="2 3" key="1">
    <citation type="journal article" date="2016" name="Sci. Rep.">
        <title>The genome sequence of the outbreeding globe artichoke constructed de novo incorporating a phase-aware low-pass sequencing strategy of F1 progeny.</title>
        <authorList>
            <person name="Scaglione D."/>
            <person name="Reyes-Chin-Wo S."/>
            <person name="Acquadro A."/>
            <person name="Froenicke L."/>
            <person name="Portis E."/>
            <person name="Beitel C."/>
            <person name="Tirone M."/>
            <person name="Mauro R."/>
            <person name="Lo Monaco A."/>
            <person name="Mauromicale G."/>
            <person name="Faccioli P."/>
            <person name="Cattivelli L."/>
            <person name="Rieseberg L."/>
            <person name="Michelmore R."/>
            <person name="Lanteri S."/>
        </authorList>
    </citation>
    <scope>NUCLEOTIDE SEQUENCE [LARGE SCALE GENOMIC DNA]</scope>
    <source>
        <strain evidence="2">2C</strain>
    </source>
</reference>
<evidence type="ECO:0000256" key="1">
    <source>
        <dbReference type="SAM" id="MobiDB-lite"/>
    </source>
</evidence>
<keyword evidence="3" id="KW-1185">Reference proteome</keyword>